<dbReference type="PANTHER" id="PTHR30026">
    <property type="entry name" value="OUTER MEMBRANE PROTEIN TOLC"/>
    <property type="match status" value="1"/>
</dbReference>
<evidence type="ECO:0000256" key="6">
    <source>
        <dbReference type="SAM" id="Coils"/>
    </source>
</evidence>
<accession>A0AA37SSC6</accession>
<keyword evidence="5" id="KW-0998">Cell outer membrane</keyword>
<dbReference type="GO" id="GO:0015288">
    <property type="term" value="F:porin activity"/>
    <property type="evidence" value="ECO:0007669"/>
    <property type="project" value="TreeGrafter"/>
</dbReference>
<dbReference type="InterPro" id="IPR051906">
    <property type="entry name" value="TolC-like"/>
</dbReference>
<name>A0AA37SSC6_9BACT</name>
<evidence type="ECO:0000256" key="4">
    <source>
        <dbReference type="ARBA" id="ARBA00023136"/>
    </source>
</evidence>
<feature type="coiled-coil region" evidence="6">
    <location>
        <begin position="339"/>
        <end position="366"/>
    </location>
</feature>
<evidence type="ECO:0008006" key="9">
    <source>
        <dbReference type="Google" id="ProtNLM"/>
    </source>
</evidence>
<comment type="caution">
    <text evidence="7">The sequence shown here is derived from an EMBL/GenBank/DDBJ whole genome shotgun (WGS) entry which is preliminary data.</text>
</comment>
<evidence type="ECO:0000313" key="8">
    <source>
        <dbReference type="Proteomes" id="UP001156666"/>
    </source>
</evidence>
<dbReference type="PANTHER" id="PTHR30026:SF20">
    <property type="entry name" value="OUTER MEMBRANE PROTEIN TOLC"/>
    <property type="match status" value="1"/>
</dbReference>
<keyword evidence="3" id="KW-0812">Transmembrane</keyword>
<dbReference type="SUPFAM" id="SSF56954">
    <property type="entry name" value="Outer membrane efflux proteins (OEP)"/>
    <property type="match status" value="1"/>
</dbReference>
<dbReference type="GO" id="GO:0015562">
    <property type="term" value="F:efflux transmembrane transporter activity"/>
    <property type="evidence" value="ECO:0007669"/>
    <property type="project" value="InterPro"/>
</dbReference>
<evidence type="ECO:0000256" key="1">
    <source>
        <dbReference type="ARBA" id="ARBA00004442"/>
    </source>
</evidence>
<evidence type="ECO:0000313" key="7">
    <source>
        <dbReference type="EMBL" id="GLR19538.1"/>
    </source>
</evidence>
<comment type="subcellular location">
    <subcellularLocation>
        <location evidence="1">Cell outer membrane</location>
    </subcellularLocation>
</comment>
<dbReference type="EMBL" id="BSOH01000027">
    <property type="protein sequence ID" value="GLR19538.1"/>
    <property type="molecule type" value="Genomic_DNA"/>
</dbReference>
<evidence type="ECO:0000256" key="5">
    <source>
        <dbReference type="ARBA" id="ARBA00023237"/>
    </source>
</evidence>
<organism evidence="7 8">
    <name type="scientific">Portibacter lacus</name>
    <dbReference type="NCBI Taxonomy" id="1099794"/>
    <lineage>
        <taxon>Bacteria</taxon>
        <taxon>Pseudomonadati</taxon>
        <taxon>Bacteroidota</taxon>
        <taxon>Saprospiria</taxon>
        <taxon>Saprospirales</taxon>
        <taxon>Haliscomenobacteraceae</taxon>
        <taxon>Portibacter</taxon>
    </lineage>
</organism>
<reference evidence="7" key="2">
    <citation type="submission" date="2023-01" db="EMBL/GenBank/DDBJ databases">
        <title>Draft genome sequence of Portibacter lacus strain NBRC 108769.</title>
        <authorList>
            <person name="Sun Q."/>
            <person name="Mori K."/>
        </authorList>
    </citation>
    <scope>NUCLEOTIDE SEQUENCE</scope>
    <source>
        <strain evidence="7">NBRC 108769</strain>
    </source>
</reference>
<gene>
    <name evidence="7" type="ORF">GCM10007940_41540</name>
</gene>
<keyword evidence="8" id="KW-1185">Reference proteome</keyword>
<protein>
    <recommendedName>
        <fullName evidence="9">Transporter</fullName>
    </recommendedName>
</protein>
<evidence type="ECO:0000256" key="2">
    <source>
        <dbReference type="ARBA" id="ARBA00022452"/>
    </source>
</evidence>
<proteinExistence type="predicted"/>
<dbReference type="AlphaFoldDB" id="A0AA37SSC6"/>
<keyword evidence="6" id="KW-0175">Coiled coil</keyword>
<evidence type="ECO:0000256" key="3">
    <source>
        <dbReference type="ARBA" id="ARBA00022692"/>
    </source>
</evidence>
<dbReference type="Proteomes" id="UP001156666">
    <property type="component" value="Unassembled WGS sequence"/>
</dbReference>
<dbReference type="GO" id="GO:1990281">
    <property type="term" value="C:efflux pump complex"/>
    <property type="evidence" value="ECO:0007669"/>
    <property type="project" value="TreeGrafter"/>
</dbReference>
<dbReference type="Gene3D" id="1.20.1600.10">
    <property type="entry name" value="Outer membrane efflux proteins (OEP)"/>
    <property type="match status" value="1"/>
</dbReference>
<dbReference type="GO" id="GO:0009279">
    <property type="term" value="C:cell outer membrane"/>
    <property type="evidence" value="ECO:0007669"/>
    <property type="project" value="UniProtKB-SubCell"/>
</dbReference>
<keyword evidence="2" id="KW-1134">Transmembrane beta strand</keyword>
<keyword evidence="4" id="KW-0472">Membrane</keyword>
<reference evidence="7" key="1">
    <citation type="journal article" date="2014" name="Int. J. Syst. Evol. Microbiol.">
        <title>Complete genome sequence of Corynebacterium casei LMG S-19264T (=DSM 44701T), isolated from a smear-ripened cheese.</title>
        <authorList>
            <consortium name="US DOE Joint Genome Institute (JGI-PGF)"/>
            <person name="Walter F."/>
            <person name="Albersmeier A."/>
            <person name="Kalinowski J."/>
            <person name="Ruckert C."/>
        </authorList>
    </citation>
    <scope>NUCLEOTIDE SEQUENCE</scope>
    <source>
        <strain evidence="7">NBRC 108769</strain>
    </source>
</reference>
<sequence length="448" mass="52240">MAHAQSDTTILTYNEYLENIIQYHPIAKKADLKIKFAKAEMLSAKGNLDPEIYADWNQKNFSDKLYYRQYQTKLKLPTRYGVDVVGGYENTEGVFLNPENKTDKFGLWHLGLEVNVLQGLLVNERRTALDQAKIFQDQAKVEQQLILNDLIYNATTAYLTWQQYVYFRKVLVENEVIADTYFNNTKESFFSGEKTAMDTLEAYIAYQDVISLTQKNELGLIKSRQMVENYLWYQDLPIELQNNTIPENYINPLFSNYDKFENANLSNHPNIQSTINKLSLLALEQKLKREKLKPKLKIKYNPLLATSSNSLIPSFSVNDYKWGFNFSMPLLMRSERAAIQQGEVKIQEANLDIDQKRNELQNKIESSWLQQFVLQEQVVLLGKNVESYRLLLEGENEKFNYGESSVFLLNKRQEKYINGQFKLIETSIAKQVELLNFLYFSNQLISDN</sequence>